<gene>
    <name evidence="1" type="ORF">MAR_031103</name>
</gene>
<proteinExistence type="predicted"/>
<keyword evidence="2" id="KW-1185">Reference proteome</keyword>
<organism evidence="1 2">
    <name type="scientific">Mya arenaria</name>
    <name type="common">Soft-shell clam</name>
    <dbReference type="NCBI Taxonomy" id="6604"/>
    <lineage>
        <taxon>Eukaryota</taxon>
        <taxon>Metazoa</taxon>
        <taxon>Spiralia</taxon>
        <taxon>Lophotrochozoa</taxon>
        <taxon>Mollusca</taxon>
        <taxon>Bivalvia</taxon>
        <taxon>Autobranchia</taxon>
        <taxon>Heteroconchia</taxon>
        <taxon>Euheterodonta</taxon>
        <taxon>Imparidentia</taxon>
        <taxon>Neoheterodontei</taxon>
        <taxon>Myida</taxon>
        <taxon>Myoidea</taxon>
        <taxon>Myidae</taxon>
        <taxon>Mya</taxon>
    </lineage>
</organism>
<evidence type="ECO:0000313" key="2">
    <source>
        <dbReference type="Proteomes" id="UP001164746"/>
    </source>
</evidence>
<protein>
    <submittedName>
        <fullName evidence="1">Uncharacterized protein</fullName>
    </submittedName>
</protein>
<name>A0ABY7F5R1_MYAAR</name>
<dbReference type="EMBL" id="CP111021">
    <property type="protein sequence ID" value="WAR16509.1"/>
    <property type="molecule type" value="Genomic_DNA"/>
</dbReference>
<reference evidence="1" key="1">
    <citation type="submission" date="2022-11" db="EMBL/GenBank/DDBJ databases">
        <title>Centuries of genome instability and evolution in soft-shell clam transmissible cancer (bioRxiv).</title>
        <authorList>
            <person name="Hart S.F.M."/>
            <person name="Yonemitsu M.A."/>
            <person name="Giersch R.M."/>
            <person name="Beal B.F."/>
            <person name="Arriagada G."/>
            <person name="Davis B.W."/>
            <person name="Ostrander E.A."/>
            <person name="Goff S.P."/>
            <person name="Metzger M.J."/>
        </authorList>
    </citation>
    <scope>NUCLEOTIDE SEQUENCE</scope>
    <source>
        <strain evidence="1">MELC-2E11</strain>
        <tissue evidence="1">Siphon/mantle</tissue>
    </source>
</reference>
<dbReference type="Proteomes" id="UP001164746">
    <property type="component" value="Chromosome 10"/>
</dbReference>
<sequence length="82" mass="8820">MCSGHSLSTDIARDGMAAIPSITDVAWECMAFIRDLVNIALSLYAGLLRTQFLMTTAAKLANSCLVIVPSTEIETAPKYDNP</sequence>
<evidence type="ECO:0000313" key="1">
    <source>
        <dbReference type="EMBL" id="WAR16509.1"/>
    </source>
</evidence>
<accession>A0ABY7F5R1</accession>